<reference evidence="3" key="2">
    <citation type="submission" date="2016-10" db="EMBL/GenBank/DDBJ databases">
        <authorList>
            <person name="Varghese N."/>
        </authorList>
    </citation>
    <scope>NUCLEOTIDE SEQUENCE [LARGE SCALE GENOMIC DNA]</scope>
    <source>
        <strain evidence="3">DSM 12489</strain>
    </source>
</reference>
<dbReference type="Proteomes" id="UP000182589">
    <property type="component" value="Unassembled WGS sequence"/>
</dbReference>
<dbReference type="InterPro" id="IPR036493">
    <property type="entry name" value="YunC_sf"/>
</dbReference>
<dbReference type="EMBL" id="FNOJ01000003">
    <property type="protein sequence ID" value="SDW19473.1"/>
    <property type="molecule type" value="Genomic_DNA"/>
</dbReference>
<dbReference type="AlphaFoldDB" id="A0A1H2RJ16"/>
<gene>
    <name evidence="1" type="primary">yunC</name>
    <name evidence="1" type="ORF">Heshes_12780</name>
    <name evidence="2" type="ORF">SAMN04489725_10319</name>
</gene>
<sequence length="111" mass="11811">MVHLQPVWIGEYPFTATHVALPKTNLLVISNSIGYAMCGALDIALLRTQLASRGIVAVRATGVKTISELLDGTVESCTQEAETLGIVCGMPIREALRLMGAAEQQQSTQNG</sequence>
<dbReference type="Gene3D" id="3.30.1980.10">
    <property type="entry name" value="Hypothetical protein YunC"/>
    <property type="match status" value="1"/>
</dbReference>
<accession>A0A1H2RJ16</accession>
<keyword evidence="3" id="KW-1185">Reference proteome</keyword>
<evidence type="ECO:0000313" key="1">
    <source>
        <dbReference type="EMBL" id="GLV13594.1"/>
    </source>
</evidence>
<reference evidence="1" key="3">
    <citation type="submission" date="2023-02" db="EMBL/GenBank/DDBJ databases">
        <title>Proposal of a novel subspecies: Alicyclobacillus hesperidum subspecies aegle.</title>
        <authorList>
            <person name="Goto K."/>
            <person name="Fujii T."/>
            <person name="Yasui K."/>
            <person name="Mochida K."/>
            <person name="Kato-Tanaka Y."/>
            <person name="Morohoshi S."/>
            <person name="An S.Y."/>
            <person name="Kasai H."/>
            <person name="Yokota A."/>
        </authorList>
    </citation>
    <scope>NUCLEOTIDE SEQUENCE</scope>
    <source>
        <strain evidence="1">DSM 12766</strain>
    </source>
</reference>
<evidence type="ECO:0000313" key="3">
    <source>
        <dbReference type="Proteomes" id="UP000182589"/>
    </source>
</evidence>
<protein>
    <submittedName>
        <fullName evidence="2">Uncharacterized protein YunC, DUF1805 family</fullName>
    </submittedName>
</protein>
<dbReference type="EMBL" id="BSRA01000006">
    <property type="protein sequence ID" value="GLV13594.1"/>
    <property type="molecule type" value="Genomic_DNA"/>
</dbReference>
<dbReference type="STRING" id="89784.SAMN04489725_10319"/>
<dbReference type="RefSeq" id="WP_052012339.1">
    <property type="nucleotide sequence ID" value="NZ_BSRA01000006.1"/>
</dbReference>
<dbReference type="SUPFAM" id="SSF102891">
    <property type="entry name" value="Hypothetical protein Ta1206"/>
    <property type="match status" value="1"/>
</dbReference>
<organism evidence="2 3">
    <name type="scientific">Alicyclobacillus hesperidum</name>
    <dbReference type="NCBI Taxonomy" id="89784"/>
    <lineage>
        <taxon>Bacteria</taxon>
        <taxon>Bacillati</taxon>
        <taxon>Bacillota</taxon>
        <taxon>Bacilli</taxon>
        <taxon>Bacillales</taxon>
        <taxon>Alicyclobacillaceae</taxon>
        <taxon>Alicyclobacillus</taxon>
    </lineage>
</organism>
<reference evidence="2" key="1">
    <citation type="submission" date="2016-10" db="EMBL/GenBank/DDBJ databases">
        <authorList>
            <person name="de Groot N.N."/>
        </authorList>
    </citation>
    <scope>NUCLEOTIDE SEQUENCE [LARGE SCALE GENOMIC DNA]</scope>
    <source>
        <strain evidence="2">DSM 12489</strain>
    </source>
</reference>
<proteinExistence type="predicted"/>
<dbReference type="InterPro" id="IPR014931">
    <property type="entry name" value="DUF1805"/>
</dbReference>
<evidence type="ECO:0000313" key="2">
    <source>
        <dbReference type="EMBL" id="SDW19473.1"/>
    </source>
</evidence>
<dbReference type="Pfam" id="PF08827">
    <property type="entry name" value="DUF1805"/>
    <property type="match status" value="1"/>
</dbReference>
<name>A0A1H2RJ16_9BACL</name>
<dbReference type="Proteomes" id="UP001157137">
    <property type="component" value="Unassembled WGS sequence"/>
</dbReference>